<dbReference type="EMBL" id="JANAVB010035417">
    <property type="protein sequence ID" value="KAJ6805627.1"/>
    <property type="molecule type" value="Genomic_DNA"/>
</dbReference>
<keyword evidence="2" id="KW-1185">Reference proteome</keyword>
<sequence>MERTRTHGSGHGRYGDFCDGYTDTIGHGDGNGGGFRSCDVGGGGRGRRRKGTEASTVGVLHKCDEYGNRRPWFCLKKEGGKITLLYIGEVLVGYCLGRKG</sequence>
<name>A0AAX6EN79_IRIPA</name>
<evidence type="ECO:0000313" key="2">
    <source>
        <dbReference type="Proteomes" id="UP001140949"/>
    </source>
</evidence>
<proteinExistence type="predicted"/>
<reference evidence="1" key="1">
    <citation type="journal article" date="2023" name="GigaByte">
        <title>Genome assembly of the bearded iris, Iris pallida Lam.</title>
        <authorList>
            <person name="Bruccoleri R.E."/>
            <person name="Oakeley E.J."/>
            <person name="Faust A.M.E."/>
            <person name="Altorfer M."/>
            <person name="Dessus-Babus S."/>
            <person name="Burckhardt D."/>
            <person name="Oertli M."/>
            <person name="Naumann U."/>
            <person name="Petersen F."/>
            <person name="Wong J."/>
        </authorList>
    </citation>
    <scope>NUCLEOTIDE SEQUENCE</scope>
    <source>
        <strain evidence="1">GSM-AAB239-AS_SAM_17_03QT</strain>
    </source>
</reference>
<evidence type="ECO:0000313" key="1">
    <source>
        <dbReference type="EMBL" id="KAJ6805627.1"/>
    </source>
</evidence>
<protein>
    <submittedName>
        <fullName evidence="1">Pollen-specific leucine-rich repeat extensin-like protein 4</fullName>
    </submittedName>
</protein>
<organism evidence="1 2">
    <name type="scientific">Iris pallida</name>
    <name type="common">Sweet iris</name>
    <dbReference type="NCBI Taxonomy" id="29817"/>
    <lineage>
        <taxon>Eukaryota</taxon>
        <taxon>Viridiplantae</taxon>
        <taxon>Streptophyta</taxon>
        <taxon>Embryophyta</taxon>
        <taxon>Tracheophyta</taxon>
        <taxon>Spermatophyta</taxon>
        <taxon>Magnoliopsida</taxon>
        <taxon>Liliopsida</taxon>
        <taxon>Asparagales</taxon>
        <taxon>Iridaceae</taxon>
        <taxon>Iridoideae</taxon>
        <taxon>Irideae</taxon>
        <taxon>Iris</taxon>
    </lineage>
</organism>
<dbReference type="Proteomes" id="UP001140949">
    <property type="component" value="Unassembled WGS sequence"/>
</dbReference>
<gene>
    <name evidence="1" type="ORF">M6B38_180085</name>
</gene>
<accession>A0AAX6EN79</accession>
<reference evidence="1" key="2">
    <citation type="submission" date="2023-04" db="EMBL/GenBank/DDBJ databases">
        <authorList>
            <person name="Bruccoleri R.E."/>
            <person name="Oakeley E.J."/>
            <person name="Faust A.-M."/>
            <person name="Dessus-Babus S."/>
            <person name="Altorfer M."/>
            <person name="Burckhardt D."/>
            <person name="Oertli M."/>
            <person name="Naumann U."/>
            <person name="Petersen F."/>
            <person name="Wong J."/>
        </authorList>
    </citation>
    <scope>NUCLEOTIDE SEQUENCE</scope>
    <source>
        <strain evidence="1">GSM-AAB239-AS_SAM_17_03QT</strain>
        <tissue evidence="1">Leaf</tissue>
    </source>
</reference>
<comment type="caution">
    <text evidence="1">The sequence shown here is derived from an EMBL/GenBank/DDBJ whole genome shotgun (WGS) entry which is preliminary data.</text>
</comment>
<dbReference type="AlphaFoldDB" id="A0AAX6EN79"/>